<dbReference type="GO" id="GO:0004359">
    <property type="term" value="F:glutaminase activity"/>
    <property type="evidence" value="ECO:0007669"/>
    <property type="project" value="InterPro"/>
</dbReference>
<dbReference type="EMBL" id="UYRT01085290">
    <property type="protein sequence ID" value="VDN29957.1"/>
    <property type="molecule type" value="Genomic_DNA"/>
</dbReference>
<organism evidence="9">
    <name type="scientific">Gongylonema pulchrum</name>
    <dbReference type="NCBI Taxonomy" id="637853"/>
    <lineage>
        <taxon>Eukaryota</taxon>
        <taxon>Metazoa</taxon>
        <taxon>Ecdysozoa</taxon>
        <taxon>Nematoda</taxon>
        <taxon>Chromadorea</taxon>
        <taxon>Rhabditida</taxon>
        <taxon>Spirurina</taxon>
        <taxon>Spiruromorpha</taxon>
        <taxon>Spiruroidea</taxon>
        <taxon>Gongylonematidae</taxon>
        <taxon>Gongylonema</taxon>
    </lineage>
</organism>
<dbReference type="PANTHER" id="PTHR23090">
    <property type="entry name" value="NH 3 /GLUTAMINE-DEPENDENT NAD + SYNTHETASE"/>
    <property type="match status" value="1"/>
</dbReference>
<dbReference type="Pfam" id="PF02540">
    <property type="entry name" value="NAD_synthase"/>
    <property type="match status" value="1"/>
</dbReference>
<dbReference type="InterPro" id="IPR014729">
    <property type="entry name" value="Rossmann-like_a/b/a_fold"/>
</dbReference>
<evidence type="ECO:0000259" key="6">
    <source>
        <dbReference type="Pfam" id="PF02540"/>
    </source>
</evidence>
<dbReference type="CDD" id="cd00553">
    <property type="entry name" value="NAD_synthase"/>
    <property type="match status" value="1"/>
</dbReference>
<evidence type="ECO:0000256" key="5">
    <source>
        <dbReference type="ARBA" id="ARBA00023027"/>
    </source>
</evidence>
<dbReference type="OrthoDB" id="2020662at2759"/>
<feature type="domain" description="NAD/GMP synthase" evidence="6">
    <location>
        <begin position="10"/>
        <end position="108"/>
    </location>
</feature>
<evidence type="ECO:0000256" key="1">
    <source>
        <dbReference type="ARBA" id="ARBA00004790"/>
    </source>
</evidence>
<dbReference type="InterPro" id="IPR022310">
    <property type="entry name" value="NAD/GMP_synthase"/>
</dbReference>
<dbReference type="Gene3D" id="3.40.50.620">
    <property type="entry name" value="HUPs"/>
    <property type="match status" value="1"/>
</dbReference>
<comment type="pathway">
    <text evidence="1">Cofactor biosynthesis; NAD(+) biosynthesis.</text>
</comment>
<reference evidence="7 8" key="2">
    <citation type="submission" date="2018-11" db="EMBL/GenBank/DDBJ databases">
        <authorList>
            <consortium name="Pathogen Informatics"/>
        </authorList>
    </citation>
    <scope>NUCLEOTIDE SEQUENCE [LARGE SCALE GENOMIC DNA]</scope>
</reference>
<reference evidence="9" key="1">
    <citation type="submission" date="2016-06" db="UniProtKB">
        <authorList>
            <consortium name="WormBaseParasite"/>
        </authorList>
    </citation>
    <scope>IDENTIFICATION</scope>
</reference>
<dbReference type="GO" id="GO:0005524">
    <property type="term" value="F:ATP binding"/>
    <property type="evidence" value="ECO:0007669"/>
    <property type="project" value="UniProtKB-KW"/>
</dbReference>
<gene>
    <name evidence="7" type="ORF">GPUH_LOCUS17519</name>
</gene>
<dbReference type="Proteomes" id="UP000271098">
    <property type="component" value="Unassembled WGS sequence"/>
</dbReference>
<dbReference type="AlphaFoldDB" id="A0A183E978"/>
<keyword evidence="4" id="KW-0067">ATP-binding</keyword>
<dbReference type="WBParaSite" id="GPUH_0001754101-mRNA-1">
    <property type="protein sequence ID" value="GPUH_0001754101-mRNA-1"/>
    <property type="gene ID" value="GPUH_0001754101"/>
</dbReference>
<dbReference type="UniPathway" id="UPA00253"/>
<dbReference type="GO" id="GO:0005737">
    <property type="term" value="C:cytoplasm"/>
    <property type="evidence" value="ECO:0007669"/>
    <property type="project" value="InterPro"/>
</dbReference>
<evidence type="ECO:0000256" key="4">
    <source>
        <dbReference type="ARBA" id="ARBA00022840"/>
    </source>
</evidence>
<evidence type="ECO:0000313" key="9">
    <source>
        <dbReference type="WBParaSite" id="GPUH_0001754101-mRNA-1"/>
    </source>
</evidence>
<sequence>MVSAYLLAQLALYFGQKPGSLLVLGSSNVDEVLVGYMTKYDCSSADFNPIGSLNKADLRDMLKYARNSMGLSSLSQIIDAPSTAELLPRGAGSKPQLDEVLILLSYGYVEIGLTYEELAEIGLLRKPGYFGPYSTFLELRTQWRHKPVEEVVHYSIKKIQFSSIRIVKY</sequence>
<proteinExistence type="predicted"/>
<keyword evidence="3" id="KW-0547">Nucleotide-binding</keyword>
<keyword evidence="8" id="KW-1185">Reference proteome</keyword>
<dbReference type="InterPro" id="IPR003694">
    <property type="entry name" value="NAD_synthase"/>
</dbReference>
<dbReference type="GO" id="GO:0009435">
    <property type="term" value="P:NAD+ biosynthetic process"/>
    <property type="evidence" value="ECO:0007669"/>
    <property type="project" value="UniProtKB-UniPathway"/>
</dbReference>
<dbReference type="PANTHER" id="PTHR23090:SF9">
    <property type="entry name" value="GLUTAMINE-DEPENDENT NAD(+) SYNTHETASE"/>
    <property type="match status" value="1"/>
</dbReference>
<protein>
    <submittedName>
        <fullName evidence="9">NAD_synthase domain-containing protein</fullName>
    </submittedName>
</protein>
<evidence type="ECO:0000313" key="8">
    <source>
        <dbReference type="Proteomes" id="UP000271098"/>
    </source>
</evidence>
<evidence type="ECO:0000313" key="7">
    <source>
        <dbReference type="EMBL" id="VDN29957.1"/>
    </source>
</evidence>
<name>A0A183E978_9BILA</name>
<dbReference type="GO" id="GO:0003952">
    <property type="term" value="F:NAD+ synthase (glutamine-hydrolyzing) activity"/>
    <property type="evidence" value="ECO:0007669"/>
    <property type="project" value="InterPro"/>
</dbReference>
<evidence type="ECO:0000256" key="3">
    <source>
        <dbReference type="ARBA" id="ARBA00022741"/>
    </source>
</evidence>
<keyword evidence="5" id="KW-0520">NAD</keyword>
<evidence type="ECO:0000256" key="2">
    <source>
        <dbReference type="ARBA" id="ARBA00022598"/>
    </source>
</evidence>
<accession>A0A183E978</accession>
<keyword evidence="2" id="KW-0436">Ligase</keyword>
<dbReference type="SUPFAM" id="SSF52402">
    <property type="entry name" value="Adenine nucleotide alpha hydrolases-like"/>
    <property type="match status" value="1"/>
</dbReference>